<evidence type="ECO:0000256" key="1">
    <source>
        <dbReference type="SAM" id="MobiDB-lite"/>
    </source>
</evidence>
<accession>A0A3N0E2D0</accession>
<protein>
    <recommendedName>
        <fullName evidence="5">DUF4333 domain-containing protein</fullName>
    </recommendedName>
</protein>
<organism evidence="3 4">
    <name type="scientific">Halostreptopolyspora alba</name>
    <dbReference type="NCBI Taxonomy" id="2487137"/>
    <lineage>
        <taxon>Bacteria</taxon>
        <taxon>Bacillati</taxon>
        <taxon>Actinomycetota</taxon>
        <taxon>Actinomycetes</taxon>
        <taxon>Streptosporangiales</taxon>
        <taxon>Nocardiopsidaceae</taxon>
        <taxon>Halostreptopolyspora</taxon>
    </lineage>
</organism>
<keyword evidence="4" id="KW-1185">Reference proteome</keyword>
<keyword evidence="2" id="KW-0732">Signal</keyword>
<dbReference type="EMBL" id="RJMB01000027">
    <property type="protein sequence ID" value="RNL82008.1"/>
    <property type="molecule type" value="Genomic_DNA"/>
</dbReference>
<feature type="chain" id="PRO_5017974353" description="DUF4333 domain-containing protein" evidence="2">
    <location>
        <begin position="25"/>
        <end position="228"/>
    </location>
</feature>
<name>A0A3N0E2D0_9ACTN</name>
<reference evidence="3 4" key="1">
    <citation type="submission" date="2018-11" db="EMBL/GenBank/DDBJ databases">
        <title>The genome draft of YIM 96095.</title>
        <authorList>
            <person name="Tang S.-K."/>
            <person name="Chunyu W.-X."/>
            <person name="Feng Y.-Z."/>
        </authorList>
    </citation>
    <scope>NUCLEOTIDE SEQUENCE [LARGE SCALE GENOMIC DNA]</scope>
    <source>
        <strain evidence="3 4">YIM 96095</strain>
    </source>
</reference>
<evidence type="ECO:0008006" key="5">
    <source>
        <dbReference type="Google" id="ProtNLM"/>
    </source>
</evidence>
<feature type="compositionally biased region" description="Acidic residues" evidence="1">
    <location>
        <begin position="78"/>
        <end position="89"/>
    </location>
</feature>
<dbReference type="Proteomes" id="UP000269198">
    <property type="component" value="Unassembled WGS sequence"/>
</dbReference>
<gene>
    <name evidence="3" type="ORF">EFW17_20595</name>
</gene>
<proteinExistence type="predicted"/>
<evidence type="ECO:0000313" key="3">
    <source>
        <dbReference type="EMBL" id="RNL82008.1"/>
    </source>
</evidence>
<evidence type="ECO:0000256" key="2">
    <source>
        <dbReference type="SAM" id="SignalP"/>
    </source>
</evidence>
<sequence>MHSPLTSRVSRLAAGLVSTTAVLALSGCAFLPIPGQGPPPGDPPPRDNAGGGQEEEPQGGGSDLEFRTGDVPASSVSFDEEVPEPDSDDPVTQVENSISATVQEFAMTIDDSVVTTCDSFDSSVDGTTHCTSTFKGEEMPFEVDITGGDYVFSYEMRATEGMVANREKVEDQTRWISDNPSVHCTMDEFQLVPIDQTVEDVACYAEGDDTEYEVSFSTYGTISVSPVI</sequence>
<feature type="region of interest" description="Disordered" evidence="1">
    <location>
        <begin position="33"/>
        <end position="93"/>
    </location>
</feature>
<evidence type="ECO:0000313" key="4">
    <source>
        <dbReference type="Proteomes" id="UP000269198"/>
    </source>
</evidence>
<dbReference type="AlphaFoldDB" id="A0A3N0E2D0"/>
<comment type="caution">
    <text evidence="3">The sequence shown here is derived from an EMBL/GenBank/DDBJ whole genome shotgun (WGS) entry which is preliminary data.</text>
</comment>
<feature type="signal peptide" evidence="2">
    <location>
        <begin position="1"/>
        <end position="24"/>
    </location>
</feature>